<keyword evidence="6" id="KW-0175">Coiled coil</keyword>
<evidence type="ECO:0008006" key="11">
    <source>
        <dbReference type="Google" id="ProtNLM"/>
    </source>
</evidence>
<dbReference type="GO" id="GO:0006952">
    <property type="term" value="P:defense response"/>
    <property type="evidence" value="ECO:0007669"/>
    <property type="project" value="UniProtKB-KW"/>
</dbReference>
<dbReference type="Gene3D" id="3.80.10.10">
    <property type="entry name" value="Ribonuclease Inhibitor"/>
    <property type="match status" value="1"/>
</dbReference>
<evidence type="ECO:0000259" key="8">
    <source>
        <dbReference type="Pfam" id="PF25019"/>
    </source>
</evidence>
<keyword evidence="3" id="KW-0677">Repeat</keyword>
<evidence type="ECO:0000313" key="10">
    <source>
        <dbReference type="Proteomes" id="UP001210211"/>
    </source>
</evidence>
<keyword evidence="2" id="KW-0433">Leucine-rich repeat</keyword>
<dbReference type="InterPro" id="IPR041118">
    <property type="entry name" value="Rx_N"/>
</dbReference>
<protein>
    <recommendedName>
        <fullName evidence="11">Rx N-terminal domain-containing protein</fullName>
    </recommendedName>
</protein>
<dbReference type="Pfam" id="PF18052">
    <property type="entry name" value="Rx_N"/>
    <property type="match status" value="1"/>
</dbReference>
<evidence type="ECO:0000256" key="2">
    <source>
        <dbReference type="ARBA" id="ARBA00022614"/>
    </source>
</evidence>
<keyword evidence="10" id="KW-1185">Reference proteome</keyword>
<dbReference type="Proteomes" id="UP001210211">
    <property type="component" value="Unassembled WGS sequence"/>
</dbReference>
<dbReference type="GO" id="GO:0000166">
    <property type="term" value="F:nucleotide binding"/>
    <property type="evidence" value="ECO:0007669"/>
    <property type="project" value="UniProtKB-KW"/>
</dbReference>
<comment type="similarity">
    <text evidence="1">Belongs to the disease resistance NB-LRR family.</text>
</comment>
<gene>
    <name evidence="9" type="ORF">LUZ61_009427</name>
</gene>
<evidence type="ECO:0000313" key="9">
    <source>
        <dbReference type="EMBL" id="KAJ3705722.1"/>
    </source>
</evidence>
<dbReference type="Gene3D" id="1.20.5.4130">
    <property type="match status" value="1"/>
</dbReference>
<comment type="caution">
    <text evidence="9">The sequence shown here is derived from an EMBL/GenBank/DDBJ whole genome shotgun (WGS) entry which is preliminary data.</text>
</comment>
<dbReference type="Pfam" id="PF25019">
    <property type="entry name" value="LRR_R13L1-DRL21"/>
    <property type="match status" value="1"/>
</dbReference>
<feature type="coiled-coil region" evidence="6">
    <location>
        <begin position="35"/>
        <end position="62"/>
    </location>
</feature>
<proteinExistence type="inferred from homology"/>
<dbReference type="SUPFAM" id="SSF52058">
    <property type="entry name" value="L domain-like"/>
    <property type="match status" value="1"/>
</dbReference>
<feature type="domain" description="R13L1/DRL21-like LRR repeat region" evidence="8">
    <location>
        <begin position="130"/>
        <end position="293"/>
    </location>
</feature>
<keyword evidence="4" id="KW-0547">Nucleotide-binding</keyword>
<organism evidence="9 10">
    <name type="scientific">Rhynchospora tenuis</name>
    <dbReference type="NCBI Taxonomy" id="198213"/>
    <lineage>
        <taxon>Eukaryota</taxon>
        <taxon>Viridiplantae</taxon>
        <taxon>Streptophyta</taxon>
        <taxon>Embryophyta</taxon>
        <taxon>Tracheophyta</taxon>
        <taxon>Spermatophyta</taxon>
        <taxon>Magnoliopsida</taxon>
        <taxon>Liliopsida</taxon>
        <taxon>Poales</taxon>
        <taxon>Cyperaceae</taxon>
        <taxon>Cyperoideae</taxon>
        <taxon>Rhynchosporeae</taxon>
        <taxon>Rhynchospora</taxon>
    </lineage>
</organism>
<reference evidence="9 10" key="1">
    <citation type="journal article" date="2022" name="Cell">
        <title>Repeat-based holocentromeres influence genome architecture and karyotype evolution.</title>
        <authorList>
            <person name="Hofstatter P.G."/>
            <person name="Thangavel G."/>
            <person name="Lux T."/>
            <person name="Neumann P."/>
            <person name="Vondrak T."/>
            <person name="Novak P."/>
            <person name="Zhang M."/>
            <person name="Costa L."/>
            <person name="Castellani M."/>
            <person name="Scott A."/>
            <person name="Toegelov H."/>
            <person name="Fuchs J."/>
            <person name="Mata-Sucre Y."/>
            <person name="Dias Y."/>
            <person name="Vanzela A.L.L."/>
            <person name="Huettel B."/>
            <person name="Almeida C.C.S."/>
            <person name="Simkova H."/>
            <person name="Souza G."/>
            <person name="Pedrosa-Harand A."/>
            <person name="Macas J."/>
            <person name="Mayer K.F.X."/>
            <person name="Houben A."/>
            <person name="Marques A."/>
        </authorList>
    </citation>
    <scope>NUCLEOTIDE SEQUENCE [LARGE SCALE GENOMIC DNA]</scope>
    <source>
        <strain evidence="9">RhyTen1mFocal</strain>
    </source>
</reference>
<dbReference type="PANTHER" id="PTHR47186:SF3">
    <property type="entry name" value="OS09G0267800 PROTEIN"/>
    <property type="match status" value="1"/>
</dbReference>
<dbReference type="PANTHER" id="PTHR47186">
    <property type="entry name" value="LEUCINE-RICH REPEAT-CONTAINING PROTEIN 57"/>
    <property type="match status" value="1"/>
</dbReference>
<dbReference type="EMBL" id="JAMRDG010000001">
    <property type="protein sequence ID" value="KAJ3705722.1"/>
    <property type="molecule type" value="Genomic_DNA"/>
</dbReference>
<keyword evidence="5" id="KW-0611">Plant defense</keyword>
<feature type="domain" description="Disease resistance N-terminal" evidence="7">
    <location>
        <begin position="16"/>
        <end position="104"/>
    </location>
</feature>
<evidence type="ECO:0000259" key="7">
    <source>
        <dbReference type="Pfam" id="PF18052"/>
    </source>
</evidence>
<evidence type="ECO:0000256" key="6">
    <source>
        <dbReference type="SAM" id="Coils"/>
    </source>
</evidence>
<dbReference type="InterPro" id="IPR032675">
    <property type="entry name" value="LRR_dom_sf"/>
</dbReference>
<accession>A0AAD5ZX73</accession>
<dbReference type="AlphaFoldDB" id="A0AAD5ZX73"/>
<evidence type="ECO:0000256" key="4">
    <source>
        <dbReference type="ARBA" id="ARBA00022741"/>
    </source>
</evidence>
<evidence type="ECO:0000256" key="5">
    <source>
        <dbReference type="ARBA" id="ARBA00022821"/>
    </source>
</evidence>
<sequence>MTGIELLVGGWFASPVIRSVLEKAQKYVRGNYKLNKNTEELIETLTRKLALCQETVKVAERRMIKSEHLIVWLNMVKKAVYDAEDVLDDMEAKSIEDQVEGKNKISGIGQLVNLQELDEYRVGETEGHKITELNKLTELSGHLTIMNCDNIRSKDEAKEARLADKENLNSVELRWSRESNMDQEILEGLKPYKELSIQGDLQLLTNLKRLEIRKCPQLMSNSMHDITNKQKGKNLEVNQAKGSEQREFTMDQILWFQELTSLQELTFSNCKFTQLPSSLVTLPSLRKVKFNSCSDLQSLPENGMSPLWELALDKCSQNLMQRCQPGGEDWPLIAHVPVILIDGKVIRRPQSSTLIARKGPATFRRKFWRLI</sequence>
<evidence type="ECO:0000256" key="1">
    <source>
        <dbReference type="ARBA" id="ARBA00008894"/>
    </source>
</evidence>
<name>A0AAD5ZX73_9POAL</name>
<evidence type="ECO:0000256" key="3">
    <source>
        <dbReference type="ARBA" id="ARBA00022737"/>
    </source>
</evidence>
<dbReference type="InterPro" id="IPR056789">
    <property type="entry name" value="LRR_R13L1-DRL21"/>
</dbReference>